<comment type="caution">
    <text evidence="27">The sequence shown here is derived from an EMBL/GenBank/DDBJ whole genome shotgun (WGS) entry which is preliminary data.</text>
</comment>
<evidence type="ECO:0000256" key="8">
    <source>
        <dbReference type="ARBA" id="ARBA00022552"/>
    </source>
</evidence>
<dbReference type="GO" id="GO:0003723">
    <property type="term" value="F:RNA binding"/>
    <property type="evidence" value="ECO:0007669"/>
    <property type="project" value="UniProtKB-KW"/>
</dbReference>
<evidence type="ECO:0000256" key="23">
    <source>
        <dbReference type="ARBA" id="ARBA00077930"/>
    </source>
</evidence>
<evidence type="ECO:0000256" key="22">
    <source>
        <dbReference type="ARBA" id="ARBA00077221"/>
    </source>
</evidence>
<evidence type="ECO:0000259" key="26">
    <source>
        <dbReference type="SMART" id="SM00955"/>
    </source>
</evidence>
<keyword evidence="16" id="KW-0694">RNA-binding</keyword>
<organism evidence="27 28">
    <name type="scientific">Polypterus senegalus</name>
    <name type="common">Senegal bichir</name>
    <dbReference type="NCBI Taxonomy" id="55291"/>
    <lineage>
        <taxon>Eukaryota</taxon>
        <taxon>Metazoa</taxon>
        <taxon>Chordata</taxon>
        <taxon>Craniata</taxon>
        <taxon>Vertebrata</taxon>
        <taxon>Euteleostomi</taxon>
        <taxon>Actinopterygii</taxon>
        <taxon>Polypteriformes</taxon>
        <taxon>Polypteridae</taxon>
        <taxon>Polypterus</taxon>
    </lineage>
</organism>
<evidence type="ECO:0000256" key="4">
    <source>
        <dbReference type="ARBA" id="ARBA00004604"/>
    </source>
</evidence>
<evidence type="ECO:0000256" key="6">
    <source>
        <dbReference type="ARBA" id="ARBA00005785"/>
    </source>
</evidence>
<keyword evidence="14 27" id="KW-0269">Exonuclease</keyword>
<keyword evidence="12" id="KW-0378">Hydrolase</keyword>
<keyword evidence="8" id="KW-0698">rRNA processing</keyword>
<reference evidence="27 28" key="1">
    <citation type="journal article" date="2021" name="Cell">
        <title>Tracing the genetic footprints of vertebrate landing in non-teleost ray-finned fishes.</title>
        <authorList>
            <person name="Bi X."/>
            <person name="Wang K."/>
            <person name="Yang L."/>
            <person name="Pan H."/>
            <person name="Jiang H."/>
            <person name="Wei Q."/>
            <person name="Fang M."/>
            <person name="Yu H."/>
            <person name="Zhu C."/>
            <person name="Cai Y."/>
            <person name="He Y."/>
            <person name="Gan X."/>
            <person name="Zeng H."/>
            <person name="Yu D."/>
            <person name="Zhu Y."/>
            <person name="Jiang H."/>
            <person name="Qiu Q."/>
            <person name="Yang H."/>
            <person name="Zhang Y.E."/>
            <person name="Wang W."/>
            <person name="Zhu M."/>
            <person name="He S."/>
            <person name="Zhang G."/>
        </authorList>
    </citation>
    <scope>NUCLEOTIDE SEQUENCE [LARGE SCALE GENOMIC DNA]</scope>
    <source>
        <strain evidence="27">Bchr_013</strain>
    </source>
</reference>
<dbReference type="Proteomes" id="UP000886611">
    <property type="component" value="Unassembled WGS sequence"/>
</dbReference>
<evidence type="ECO:0000256" key="21">
    <source>
        <dbReference type="ARBA" id="ARBA00074777"/>
    </source>
</evidence>
<evidence type="ECO:0000256" key="24">
    <source>
        <dbReference type="RuleBase" id="RU003901"/>
    </source>
</evidence>
<keyword evidence="11" id="KW-0255">Endonuclease</keyword>
<dbReference type="InterPro" id="IPR001900">
    <property type="entry name" value="RNase_II/R"/>
</dbReference>
<dbReference type="InterPro" id="IPR022966">
    <property type="entry name" value="RNase_II/R_CS"/>
</dbReference>
<dbReference type="SUPFAM" id="SSF50249">
    <property type="entry name" value="Nucleic acid-binding proteins"/>
    <property type="match status" value="3"/>
</dbReference>
<evidence type="ECO:0000256" key="12">
    <source>
        <dbReference type="ARBA" id="ARBA00022801"/>
    </source>
</evidence>
<comment type="cofactor">
    <cofactor evidence="1">
        <name>Mn(2+)</name>
        <dbReference type="ChEBI" id="CHEBI:29035"/>
    </cofactor>
</comment>
<dbReference type="GO" id="GO:0000175">
    <property type="term" value="F:3'-5'-RNA exonuclease activity"/>
    <property type="evidence" value="ECO:0007669"/>
    <property type="project" value="TreeGrafter"/>
</dbReference>
<dbReference type="PROSITE" id="PS01175">
    <property type="entry name" value="RIBONUCLEASE_II"/>
    <property type="match status" value="1"/>
</dbReference>
<dbReference type="SMART" id="SM00670">
    <property type="entry name" value="PINc"/>
    <property type="match status" value="1"/>
</dbReference>
<evidence type="ECO:0000256" key="11">
    <source>
        <dbReference type="ARBA" id="ARBA00022759"/>
    </source>
</evidence>
<dbReference type="Gene3D" id="2.40.50.140">
    <property type="entry name" value="Nucleic acid-binding proteins"/>
    <property type="match status" value="1"/>
</dbReference>
<dbReference type="Pfam" id="PF17215">
    <property type="entry name" value="Rrp44_S1"/>
    <property type="match status" value="1"/>
</dbReference>
<dbReference type="Gene3D" id="3.40.50.1010">
    <property type="entry name" value="5'-nuclease"/>
    <property type="match status" value="1"/>
</dbReference>
<comment type="similarity">
    <text evidence="6 24">Belongs to the RNR ribonuclease family.</text>
</comment>
<keyword evidence="19" id="KW-0539">Nucleus</keyword>
<accession>A0A8X8BGD5</accession>
<dbReference type="GO" id="GO:0004519">
    <property type="term" value="F:endonuclease activity"/>
    <property type="evidence" value="ECO:0007669"/>
    <property type="project" value="UniProtKB-KW"/>
</dbReference>
<comment type="cofactor">
    <cofactor evidence="2">
        <name>Mg(2+)</name>
        <dbReference type="ChEBI" id="CHEBI:18420"/>
    </cofactor>
</comment>
<feature type="domain" description="PIN" evidence="25">
    <location>
        <begin position="61"/>
        <end position="177"/>
    </location>
</feature>
<dbReference type="AlphaFoldDB" id="A0A8X8BGD5"/>
<protein>
    <recommendedName>
        <fullName evidence="21">Exosome complex exonuclease RRP44</fullName>
    </recommendedName>
    <alternativeName>
        <fullName evidence="22">Protein DIS3 homolog</fullName>
    </alternativeName>
    <alternativeName>
        <fullName evidence="23">Ribosomal RNA-processing protein 44</fullName>
    </alternativeName>
</protein>
<feature type="non-terminal residue" evidence="27">
    <location>
        <position position="1"/>
    </location>
</feature>
<keyword evidence="18" id="KW-0464">Manganese</keyword>
<dbReference type="SUPFAM" id="SSF88723">
    <property type="entry name" value="PIN domain-like"/>
    <property type="match status" value="1"/>
</dbReference>
<keyword evidence="7" id="KW-0963">Cytoplasm</keyword>
<evidence type="ECO:0000256" key="7">
    <source>
        <dbReference type="ARBA" id="ARBA00022490"/>
    </source>
</evidence>
<proteinExistence type="inferred from homology"/>
<comment type="subcellular location">
    <subcellularLocation>
        <location evidence="3">Cytoplasm</location>
    </subcellularLocation>
    <subcellularLocation>
        <location evidence="4">Nucleus</location>
        <location evidence="4">Nucleolus</location>
    </subcellularLocation>
    <subcellularLocation>
        <location evidence="5">Nucleus</location>
        <location evidence="5">Nucleoplasm</location>
    </subcellularLocation>
</comment>
<evidence type="ECO:0000256" key="10">
    <source>
        <dbReference type="ARBA" id="ARBA00022722"/>
    </source>
</evidence>
<keyword evidence="10" id="KW-0540">Nuclease</keyword>
<evidence type="ECO:0000256" key="13">
    <source>
        <dbReference type="ARBA" id="ARBA00022835"/>
    </source>
</evidence>
<dbReference type="Gene3D" id="2.40.50.700">
    <property type="match status" value="1"/>
</dbReference>
<gene>
    <name evidence="27" type="primary">Dis3</name>
    <name evidence="27" type="ORF">GTO96_0013606</name>
</gene>
<evidence type="ECO:0000259" key="25">
    <source>
        <dbReference type="SMART" id="SM00670"/>
    </source>
</evidence>
<dbReference type="InterPro" id="IPR050180">
    <property type="entry name" value="RNR_Ribonuclease"/>
</dbReference>
<dbReference type="InterPro" id="IPR041505">
    <property type="entry name" value="Dis3_CSD2"/>
</dbReference>
<dbReference type="EMBL" id="JAATIS010008602">
    <property type="protein sequence ID" value="KAG2457018.1"/>
    <property type="molecule type" value="Genomic_DNA"/>
</dbReference>
<dbReference type="GO" id="GO:0000176">
    <property type="term" value="C:nuclear exosome (RNase complex)"/>
    <property type="evidence" value="ECO:0007669"/>
    <property type="project" value="UniProtKB-ARBA"/>
</dbReference>
<dbReference type="Pfam" id="PF17849">
    <property type="entry name" value="OB_Dis3"/>
    <property type="match status" value="1"/>
</dbReference>
<dbReference type="FunFam" id="3.40.50.1010:FF:000010">
    <property type="entry name" value="Exosome complex exonuclease DIS3"/>
    <property type="match status" value="1"/>
</dbReference>
<dbReference type="GO" id="GO:0000177">
    <property type="term" value="C:cytoplasmic exosome (RNase complex)"/>
    <property type="evidence" value="ECO:0007669"/>
    <property type="project" value="TreeGrafter"/>
</dbReference>
<dbReference type="PANTHER" id="PTHR23355:SF35">
    <property type="entry name" value="EXOSOME COMPLEX EXONUCLEASE RRP44"/>
    <property type="match status" value="1"/>
</dbReference>
<evidence type="ECO:0000256" key="3">
    <source>
        <dbReference type="ARBA" id="ARBA00004496"/>
    </source>
</evidence>
<dbReference type="FunFam" id="2.40.50.700:FF:000001">
    <property type="entry name" value="Exosome complex exonuclease exoribonuclease (Rrp44)"/>
    <property type="match status" value="1"/>
</dbReference>
<keyword evidence="9" id="KW-0597">Phosphoprotein</keyword>
<evidence type="ECO:0000256" key="9">
    <source>
        <dbReference type="ARBA" id="ARBA00022553"/>
    </source>
</evidence>
<dbReference type="GO" id="GO:0071034">
    <property type="term" value="P:CUT catabolic process"/>
    <property type="evidence" value="ECO:0007669"/>
    <property type="project" value="UniProtKB-ARBA"/>
</dbReference>
<evidence type="ECO:0000313" key="28">
    <source>
        <dbReference type="Proteomes" id="UP000886611"/>
    </source>
</evidence>
<comment type="subunit">
    <text evidence="20">Component of the RNA exosome complex; within the complex interacts with EXOSC4, EXOSC7 and EXOSC9 of the exosome core complex (Exo-9). The catalytically inactive RNA exosome core complex (Exo-9) associates with the catalytic subunit EXOSC10/RRP6. Exo-9 may associate with DIS3 to form the nucleolar exosome complex, or DIS3L to form the cytoplasmic exosome complex. Exo-9 is formed by a hexameric base ring consisting of the heterodimers EXOSC4-EXOSC9, EXOSC5-EXOSC8 and EXOSC6-EXOSC7, and a cap ring consisting of EXOSC1, EXOSC2 and EXOSC3; DIS3 associates with the base ring of Exo-9. The RNA exosome complex associates with cofactors C1D/RRP47, MPHOSPH6/MPP6 and MTREX/MTR4. Interacts with DHX34; the interaction is RNA-independent.</text>
</comment>
<evidence type="ECO:0000256" key="20">
    <source>
        <dbReference type="ARBA" id="ARBA00065106"/>
    </source>
</evidence>
<keyword evidence="15" id="KW-0460">Magnesium</keyword>
<dbReference type="Pfam" id="PF13638">
    <property type="entry name" value="PIN_4"/>
    <property type="match status" value="1"/>
</dbReference>
<keyword evidence="13" id="KW-0271">Exosome</keyword>
<dbReference type="SMART" id="SM00955">
    <property type="entry name" value="RNB"/>
    <property type="match status" value="1"/>
</dbReference>
<feature type="domain" description="RNB" evidence="26">
    <location>
        <begin position="460"/>
        <end position="694"/>
    </location>
</feature>
<feature type="non-terminal residue" evidence="27">
    <location>
        <position position="903"/>
    </location>
</feature>
<dbReference type="CDD" id="cd09862">
    <property type="entry name" value="PIN_Rrp44-like"/>
    <property type="match status" value="1"/>
</dbReference>
<evidence type="ECO:0000256" key="14">
    <source>
        <dbReference type="ARBA" id="ARBA00022839"/>
    </source>
</evidence>
<dbReference type="GO" id="GO:0016075">
    <property type="term" value="P:rRNA catabolic process"/>
    <property type="evidence" value="ECO:0007669"/>
    <property type="project" value="TreeGrafter"/>
</dbReference>
<dbReference type="InterPro" id="IPR012340">
    <property type="entry name" value="NA-bd_OB-fold"/>
</dbReference>
<keyword evidence="17" id="KW-0007">Acetylation</keyword>
<evidence type="ECO:0000256" key="1">
    <source>
        <dbReference type="ARBA" id="ARBA00001936"/>
    </source>
</evidence>
<evidence type="ECO:0000256" key="5">
    <source>
        <dbReference type="ARBA" id="ARBA00004642"/>
    </source>
</evidence>
<dbReference type="InterPro" id="IPR029060">
    <property type="entry name" value="PIN-like_dom_sf"/>
</dbReference>
<dbReference type="PANTHER" id="PTHR23355">
    <property type="entry name" value="RIBONUCLEASE"/>
    <property type="match status" value="1"/>
</dbReference>
<dbReference type="GO" id="GO:0005654">
    <property type="term" value="C:nucleoplasm"/>
    <property type="evidence" value="ECO:0007669"/>
    <property type="project" value="UniProtKB-SubCell"/>
</dbReference>
<evidence type="ECO:0000256" key="16">
    <source>
        <dbReference type="ARBA" id="ARBA00022884"/>
    </source>
</evidence>
<dbReference type="InterPro" id="IPR033771">
    <property type="entry name" value="Rrp44_CSD1"/>
</dbReference>
<dbReference type="Gene3D" id="2.40.50.690">
    <property type="match status" value="1"/>
</dbReference>
<keyword evidence="28" id="KW-1185">Reference proteome</keyword>
<dbReference type="InterPro" id="IPR033770">
    <property type="entry name" value="RRP44_S1"/>
</dbReference>
<evidence type="ECO:0000256" key="18">
    <source>
        <dbReference type="ARBA" id="ARBA00023211"/>
    </source>
</evidence>
<sequence length="903" mass="102607">MLKSKTFVKKTRSGGIMKIVREHYLRDDIYCGSAACSVCPQKDKVLQRDTNLESTLCDRPHYLIPDTNVVMHQVDILEDLVISNVIILQTVLQEVRHRSAPIYKRIKDIIHNTEKHFYTFTNEHHRETYIEQEKGENANDRNDRAIRVAAKWYTEHLNAADKDFRVILLTNDRKNKEKAEESGLLAYTCEEYVKSLVANPELVDRLASIPDNENEIETGRIIFQEHLQLSRLQQGIKSGTYLQGTFRASRDNYLEATVWVHGDNAENQEILIQGLKNLNRAVHEDIVAIELFPKDKWMAPSSVVLEDEGTAEDNSDDDKEKILKMEVQESMLKPTGRVVGIIKRNWRQYCGMLSKSQIKEAKKHLFTPADRRIPRIRIETRQASTLEGQRIIVAIDGWPKNSRYPNGHFVRSLGNVGNKETETEVLLLEHDVPHQPFSQAVLSFLPKMPWSITEQDMKNRIDLRHLFICSVDPPGCTDIDDALHCRDLENGNVEVGVHIADVSHFIRPGNALDQESAKRGTTVYLCEKRIDMVPELLSSNLCSLRCNVERETNSMVEEFMLLANISVAQKIYDEFSECALLRKHPAPPPSNYDMLIKAGKSKASLCDIVIKTDSAKALADSLDAAHVEDFPYFNTLLRILATRCMMQAVYFCSGMDSDFYHYGLASPIYTHFTSPIRRYADIIVHRLLAVAIGADCTYPDLMDKHKQAALCNNLNYRHKMAQYSQRASVAFHTQLFFKTKGVVNEEGFVLFVKKNAIVVLIPKFGLEGTVFFDSKDKPNLRVCFDDEIPTLTVERTIFRVFDKVVVTISLDSSNLQHQKIRMSLVEPVLDSPSYTELCTNPWNIIPGLLEHWIRSTLEKIQGTAQGVRRVTLKAIGNTGKVNAVSLESTVALPMAITSGRGFS</sequence>
<evidence type="ECO:0000256" key="17">
    <source>
        <dbReference type="ARBA" id="ARBA00022990"/>
    </source>
</evidence>
<evidence type="ECO:0000256" key="19">
    <source>
        <dbReference type="ARBA" id="ARBA00023242"/>
    </source>
</evidence>
<evidence type="ECO:0000256" key="15">
    <source>
        <dbReference type="ARBA" id="ARBA00022842"/>
    </source>
</evidence>
<dbReference type="GO" id="GO:0005730">
    <property type="term" value="C:nucleolus"/>
    <property type="evidence" value="ECO:0007669"/>
    <property type="project" value="UniProtKB-SubCell"/>
</dbReference>
<evidence type="ECO:0000256" key="2">
    <source>
        <dbReference type="ARBA" id="ARBA00001946"/>
    </source>
</evidence>
<dbReference type="FunFam" id="2.40.50.140:FF:000125">
    <property type="entry name" value="exosome complex exonuclease RRP44 isoform X1"/>
    <property type="match status" value="1"/>
</dbReference>
<dbReference type="GO" id="GO:0071031">
    <property type="term" value="P:nuclear mRNA surveillance of mRNA 3'-end processing"/>
    <property type="evidence" value="ECO:0007669"/>
    <property type="project" value="TreeGrafter"/>
</dbReference>
<dbReference type="GO" id="GO:0006364">
    <property type="term" value="P:rRNA processing"/>
    <property type="evidence" value="ECO:0007669"/>
    <property type="project" value="UniProtKB-KW"/>
</dbReference>
<dbReference type="Pfam" id="PF17216">
    <property type="entry name" value="Rrp44_CSD1"/>
    <property type="match status" value="1"/>
</dbReference>
<dbReference type="FunFam" id="2.40.50.690:FF:000002">
    <property type="entry name" value="exosome complex exonuclease RRP44 isoform X1"/>
    <property type="match status" value="1"/>
</dbReference>
<evidence type="ECO:0000313" key="27">
    <source>
        <dbReference type="EMBL" id="KAG2457018.1"/>
    </source>
</evidence>
<name>A0A8X8BGD5_POLSE</name>
<dbReference type="Pfam" id="PF00773">
    <property type="entry name" value="RNB"/>
    <property type="match status" value="1"/>
</dbReference>
<dbReference type="InterPro" id="IPR002716">
    <property type="entry name" value="PIN_dom"/>
</dbReference>